<protein>
    <submittedName>
        <fullName evidence="2">Uncharacterized protein</fullName>
    </submittedName>
</protein>
<reference evidence="2" key="1">
    <citation type="journal article" date="2021" name="PeerJ">
        <title>Extensive microbial diversity within the chicken gut microbiome revealed by metagenomics and culture.</title>
        <authorList>
            <person name="Gilroy R."/>
            <person name="Ravi A."/>
            <person name="Getino M."/>
            <person name="Pursley I."/>
            <person name="Horton D.L."/>
            <person name="Alikhan N.F."/>
            <person name="Baker D."/>
            <person name="Gharbi K."/>
            <person name="Hall N."/>
            <person name="Watson M."/>
            <person name="Adriaenssens E.M."/>
            <person name="Foster-Nyarko E."/>
            <person name="Jarju S."/>
            <person name="Secka A."/>
            <person name="Antonio M."/>
            <person name="Oren A."/>
            <person name="Chaudhuri R.R."/>
            <person name="La Ragione R."/>
            <person name="Hildebrand F."/>
            <person name="Pallen M.J."/>
        </authorList>
    </citation>
    <scope>NUCLEOTIDE SEQUENCE</scope>
    <source>
        <strain evidence="2">ChiSjej5B23-16112</strain>
    </source>
</reference>
<dbReference type="EMBL" id="DYVY01000162">
    <property type="protein sequence ID" value="HJF95077.1"/>
    <property type="molecule type" value="Genomic_DNA"/>
</dbReference>
<comment type="caution">
    <text evidence="2">The sequence shown here is derived from an EMBL/GenBank/DDBJ whole genome shotgun (WGS) entry which is preliminary data.</text>
</comment>
<gene>
    <name evidence="2" type="ORF">K8V82_09875</name>
</gene>
<dbReference type="Proteomes" id="UP000769156">
    <property type="component" value="Unassembled WGS sequence"/>
</dbReference>
<accession>A0A921I4F6</accession>
<evidence type="ECO:0000313" key="2">
    <source>
        <dbReference type="EMBL" id="HJF95077.1"/>
    </source>
</evidence>
<feature type="coiled-coil region" evidence="1">
    <location>
        <begin position="68"/>
        <end position="95"/>
    </location>
</feature>
<dbReference type="RefSeq" id="WP_076776265.1">
    <property type="nucleotide sequence ID" value="NZ_CALKQL010000041.1"/>
</dbReference>
<dbReference type="OrthoDB" id="1986019at2"/>
<organism evidence="2 3">
    <name type="scientific">Lachnoclostridium phocaeense</name>
    <dbReference type="NCBI Taxonomy" id="1871021"/>
    <lineage>
        <taxon>Bacteria</taxon>
        <taxon>Bacillati</taxon>
        <taxon>Bacillota</taxon>
        <taxon>Clostridia</taxon>
        <taxon>Lachnospirales</taxon>
        <taxon>Lachnospiraceae</taxon>
    </lineage>
</organism>
<keyword evidence="1" id="KW-0175">Coiled coil</keyword>
<reference evidence="2" key="2">
    <citation type="submission" date="2021-09" db="EMBL/GenBank/DDBJ databases">
        <authorList>
            <person name="Gilroy R."/>
        </authorList>
    </citation>
    <scope>NUCLEOTIDE SEQUENCE</scope>
    <source>
        <strain evidence="2">ChiSjej5B23-16112</strain>
    </source>
</reference>
<name>A0A921I4F6_9FIRM</name>
<dbReference type="AlphaFoldDB" id="A0A921I4F6"/>
<evidence type="ECO:0000313" key="3">
    <source>
        <dbReference type="Proteomes" id="UP000769156"/>
    </source>
</evidence>
<proteinExistence type="predicted"/>
<sequence>MADFFDEFGKKVADVASDLSKKAGDTMEVQKLKSEIRFLKRGNQRDFEDIGKAVYEKFTKNEIQDMDMIALCEAIEKRDEQIEKYEEQIVRIKEEL</sequence>
<evidence type="ECO:0000256" key="1">
    <source>
        <dbReference type="SAM" id="Coils"/>
    </source>
</evidence>